<dbReference type="Proteomes" id="UP000054928">
    <property type="component" value="Unassembled WGS sequence"/>
</dbReference>
<keyword evidence="2" id="KW-1185">Reference proteome</keyword>
<dbReference type="AlphaFoldDB" id="A0A0P1AN79"/>
<reference evidence="2" key="1">
    <citation type="submission" date="2014-09" db="EMBL/GenBank/DDBJ databases">
        <authorList>
            <person name="Sharma Rahul"/>
            <person name="Thines Marco"/>
        </authorList>
    </citation>
    <scope>NUCLEOTIDE SEQUENCE [LARGE SCALE GENOMIC DNA]</scope>
</reference>
<protein>
    <submittedName>
        <fullName evidence="1">Uncharacterized protein</fullName>
    </submittedName>
</protein>
<evidence type="ECO:0000313" key="2">
    <source>
        <dbReference type="Proteomes" id="UP000054928"/>
    </source>
</evidence>
<name>A0A0P1AN79_PLAHL</name>
<proteinExistence type="predicted"/>
<organism evidence="1 2">
    <name type="scientific">Plasmopara halstedii</name>
    <name type="common">Downy mildew of sunflower</name>
    <dbReference type="NCBI Taxonomy" id="4781"/>
    <lineage>
        <taxon>Eukaryota</taxon>
        <taxon>Sar</taxon>
        <taxon>Stramenopiles</taxon>
        <taxon>Oomycota</taxon>
        <taxon>Peronosporomycetes</taxon>
        <taxon>Peronosporales</taxon>
        <taxon>Peronosporaceae</taxon>
        <taxon>Plasmopara</taxon>
    </lineage>
</organism>
<dbReference type="EMBL" id="CCYD01000645">
    <property type="protein sequence ID" value="CEG42679.1"/>
    <property type="molecule type" value="Genomic_DNA"/>
</dbReference>
<dbReference type="GeneID" id="36407988"/>
<evidence type="ECO:0000313" key="1">
    <source>
        <dbReference type="EMBL" id="CEG42679.1"/>
    </source>
</evidence>
<sequence length="58" mass="6619">MGIEHLKTRQKLVLISTGFTWRLVLADGTVEAAIAQKFSHHHCGTRLKHARKCKELHD</sequence>
<dbReference type="RefSeq" id="XP_024579048.1">
    <property type="nucleotide sequence ID" value="XM_024728586.1"/>
</dbReference>
<accession>A0A0P1AN79</accession>